<dbReference type="EMBL" id="MU277206">
    <property type="protein sequence ID" value="KAI0062770.1"/>
    <property type="molecule type" value="Genomic_DNA"/>
</dbReference>
<keyword evidence="2" id="KW-1185">Reference proteome</keyword>
<organism evidence="1 2">
    <name type="scientific">Artomyces pyxidatus</name>
    <dbReference type="NCBI Taxonomy" id="48021"/>
    <lineage>
        <taxon>Eukaryota</taxon>
        <taxon>Fungi</taxon>
        <taxon>Dikarya</taxon>
        <taxon>Basidiomycota</taxon>
        <taxon>Agaricomycotina</taxon>
        <taxon>Agaricomycetes</taxon>
        <taxon>Russulales</taxon>
        <taxon>Auriscalpiaceae</taxon>
        <taxon>Artomyces</taxon>
    </lineage>
</organism>
<sequence>LAYIEWFSPFAAAPERDHLMYKITRSMRNGRRMAAVIPVSSIERSVQLFPRFGACAPREWTSFNV</sequence>
<dbReference type="Proteomes" id="UP000814140">
    <property type="component" value="Unassembled WGS sequence"/>
</dbReference>
<reference evidence="1" key="2">
    <citation type="journal article" date="2022" name="New Phytol.">
        <title>Evolutionary transition to the ectomycorrhizal habit in the genomes of a hyperdiverse lineage of mushroom-forming fungi.</title>
        <authorList>
            <person name="Looney B."/>
            <person name="Miyauchi S."/>
            <person name="Morin E."/>
            <person name="Drula E."/>
            <person name="Courty P.E."/>
            <person name="Kohler A."/>
            <person name="Kuo A."/>
            <person name="LaButti K."/>
            <person name="Pangilinan J."/>
            <person name="Lipzen A."/>
            <person name="Riley R."/>
            <person name="Andreopoulos W."/>
            <person name="He G."/>
            <person name="Johnson J."/>
            <person name="Nolan M."/>
            <person name="Tritt A."/>
            <person name="Barry K.W."/>
            <person name="Grigoriev I.V."/>
            <person name="Nagy L.G."/>
            <person name="Hibbett D."/>
            <person name="Henrissat B."/>
            <person name="Matheny P.B."/>
            <person name="Labbe J."/>
            <person name="Martin F.M."/>
        </authorList>
    </citation>
    <scope>NUCLEOTIDE SEQUENCE</scope>
    <source>
        <strain evidence="1">HHB10654</strain>
    </source>
</reference>
<evidence type="ECO:0000313" key="2">
    <source>
        <dbReference type="Proteomes" id="UP000814140"/>
    </source>
</evidence>
<accession>A0ACB8T3G9</accession>
<evidence type="ECO:0000313" key="1">
    <source>
        <dbReference type="EMBL" id="KAI0062770.1"/>
    </source>
</evidence>
<reference evidence="1" key="1">
    <citation type="submission" date="2021-03" db="EMBL/GenBank/DDBJ databases">
        <authorList>
            <consortium name="DOE Joint Genome Institute"/>
            <person name="Ahrendt S."/>
            <person name="Looney B.P."/>
            <person name="Miyauchi S."/>
            <person name="Morin E."/>
            <person name="Drula E."/>
            <person name="Courty P.E."/>
            <person name="Chicoki N."/>
            <person name="Fauchery L."/>
            <person name="Kohler A."/>
            <person name="Kuo A."/>
            <person name="Labutti K."/>
            <person name="Pangilinan J."/>
            <person name="Lipzen A."/>
            <person name="Riley R."/>
            <person name="Andreopoulos W."/>
            <person name="He G."/>
            <person name="Johnson J."/>
            <person name="Barry K.W."/>
            <person name="Grigoriev I.V."/>
            <person name="Nagy L."/>
            <person name="Hibbett D."/>
            <person name="Henrissat B."/>
            <person name="Matheny P.B."/>
            <person name="Labbe J."/>
            <person name="Martin F."/>
        </authorList>
    </citation>
    <scope>NUCLEOTIDE SEQUENCE</scope>
    <source>
        <strain evidence="1">HHB10654</strain>
    </source>
</reference>
<feature type="non-terminal residue" evidence="1">
    <location>
        <position position="1"/>
    </location>
</feature>
<comment type="caution">
    <text evidence="1">The sequence shown here is derived from an EMBL/GenBank/DDBJ whole genome shotgun (WGS) entry which is preliminary data.</text>
</comment>
<name>A0ACB8T3G9_9AGAM</name>
<gene>
    <name evidence="1" type="ORF">BV25DRAFT_1772889</name>
</gene>
<protein>
    <submittedName>
        <fullName evidence="1">Uncharacterized protein</fullName>
    </submittedName>
</protein>
<feature type="non-terminal residue" evidence="1">
    <location>
        <position position="65"/>
    </location>
</feature>
<proteinExistence type="predicted"/>